<reference evidence="1 2" key="1">
    <citation type="submission" date="2020-11" db="EMBL/GenBank/DDBJ databases">
        <authorList>
            <person name="Wallbank WR R."/>
            <person name="Pardo Diaz C."/>
            <person name="Kozak K."/>
            <person name="Martin S."/>
            <person name="Jiggins C."/>
            <person name="Moest M."/>
            <person name="Warren A I."/>
            <person name="Generalovic N T."/>
            <person name="Byers J.R.P. K."/>
            <person name="Montejo-Kovacevich G."/>
            <person name="Yen C E."/>
        </authorList>
    </citation>
    <scope>NUCLEOTIDE SEQUENCE [LARGE SCALE GENOMIC DNA]</scope>
</reference>
<dbReference type="AlphaFoldDB" id="A0A7R8UIB7"/>
<sequence>MLSNFFLKPRYLPMTQAAHNSGSQIKNGRRRSVFCYSLPKSHAMLKIVVIFSTHFHVTTVTSITDEDETE</sequence>
<name>A0A7R8UIB7_HERIL</name>
<evidence type="ECO:0000313" key="1">
    <source>
        <dbReference type="EMBL" id="CAD7081425.1"/>
    </source>
</evidence>
<organism evidence="1 2">
    <name type="scientific">Hermetia illucens</name>
    <name type="common">Black soldier fly</name>
    <dbReference type="NCBI Taxonomy" id="343691"/>
    <lineage>
        <taxon>Eukaryota</taxon>
        <taxon>Metazoa</taxon>
        <taxon>Ecdysozoa</taxon>
        <taxon>Arthropoda</taxon>
        <taxon>Hexapoda</taxon>
        <taxon>Insecta</taxon>
        <taxon>Pterygota</taxon>
        <taxon>Neoptera</taxon>
        <taxon>Endopterygota</taxon>
        <taxon>Diptera</taxon>
        <taxon>Brachycera</taxon>
        <taxon>Stratiomyomorpha</taxon>
        <taxon>Stratiomyidae</taxon>
        <taxon>Hermetiinae</taxon>
        <taxon>Hermetia</taxon>
    </lineage>
</organism>
<proteinExistence type="predicted"/>
<dbReference type="InParanoid" id="A0A7R8UIB7"/>
<accession>A0A7R8UIB7</accession>
<dbReference type="Proteomes" id="UP000594454">
    <property type="component" value="Chromosome 2"/>
</dbReference>
<dbReference type="EMBL" id="LR899010">
    <property type="protein sequence ID" value="CAD7081425.1"/>
    <property type="molecule type" value="Genomic_DNA"/>
</dbReference>
<evidence type="ECO:0000313" key="2">
    <source>
        <dbReference type="Proteomes" id="UP000594454"/>
    </source>
</evidence>
<protein>
    <submittedName>
        <fullName evidence="1">Uncharacterized protein</fullName>
    </submittedName>
</protein>
<gene>
    <name evidence="1" type="ORF">HERILL_LOCUS4531</name>
</gene>
<keyword evidence="2" id="KW-1185">Reference proteome</keyword>